<evidence type="ECO:0000256" key="5">
    <source>
        <dbReference type="ARBA" id="ARBA00022832"/>
    </source>
</evidence>
<dbReference type="Proteomes" id="UP000887568">
    <property type="component" value="Unplaced"/>
</dbReference>
<feature type="compositionally biased region" description="Basic residues" evidence="11">
    <location>
        <begin position="282"/>
        <end position="291"/>
    </location>
</feature>
<accession>A0A914AYE3</accession>
<keyword evidence="2 10" id="KW-0444">Lipid biosynthesis</keyword>
<evidence type="ECO:0000256" key="4">
    <source>
        <dbReference type="ARBA" id="ARBA00022692"/>
    </source>
</evidence>
<dbReference type="InterPro" id="IPR002076">
    <property type="entry name" value="ELO_fam"/>
</dbReference>
<feature type="transmembrane region" description="Helical" evidence="10">
    <location>
        <begin position="146"/>
        <end position="164"/>
    </location>
</feature>
<dbReference type="GO" id="GO:0030148">
    <property type="term" value="P:sphingolipid biosynthetic process"/>
    <property type="evidence" value="ECO:0007669"/>
    <property type="project" value="TreeGrafter"/>
</dbReference>
<keyword evidence="7 10" id="KW-0443">Lipid metabolism</keyword>
<dbReference type="OrthoDB" id="434092at2759"/>
<dbReference type="GO" id="GO:0034625">
    <property type="term" value="P:fatty acid elongation, monounsaturated fatty acid"/>
    <property type="evidence" value="ECO:0007669"/>
    <property type="project" value="TreeGrafter"/>
</dbReference>
<dbReference type="PANTHER" id="PTHR11157:SF166">
    <property type="entry name" value="ELONGATION OF VERY LONG CHAIN FATTY ACIDS PROTEIN"/>
    <property type="match status" value="1"/>
</dbReference>
<sequence>MSGVVEYIKGVAAWAESVADPRTKDWFLIDSPVPSYSLVMLYLLVVWWGPRYMADRKPFDLKYIMMAYNLSLVVLSVYMFKEFFVTTILNPNFNSVCQPVDYSNDPMAVRLAAVCWWFYFSKIIELLDTVIFILRKKNSQISFLHVYHHSTMVLLWWIGVRWVAGGNSYSAGMVNCLIHTLMYSYYFLSALGPRVQPFLWWKKYLTSLQLIQFFGIMIHSFVTLYMDCGFPSPYVYALVAYLISHIILFSNFYRKSYSGKDKKKKTTNGATSEQEQTGARRYNLRQRSGKN</sequence>
<keyword evidence="9 10" id="KW-0275">Fatty acid biosynthesis</keyword>
<feature type="transmembrane region" description="Helical" evidence="10">
    <location>
        <begin position="204"/>
        <end position="222"/>
    </location>
</feature>
<protein>
    <recommendedName>
        <fullName evidence="10">Elongation of very long chain fatty acids protein</fullName>
        <ecNumber evidence="10">2.3.1.199</ecNumber>
    </recommendedName>
    <alternativeName>
        <fullName evidence="10">Very-long-chain 3-oxoacyl-CoA synthase</fullName>
    </alternativeName>
</protein>
<dbReference type="InterPro" id="IPR030457">
    <property type="entry name" value="ELO_CS"/>
</dbReference>
<dbReference type="EC" id="2.3.1.199" evidence="10"/>
<keyword evidence="13" id="KW-1185">Reference proteome</keyword>
<feature type="transmembrane region" description="Helical" evidence="10">
    <location>
        <begin position="116"/>
        <end position="134"/>
    </location>
</feature>
<evidence type="ECO:0000256" key="1">
    <source>
        <dbReference type="ARBA" id="ARBA00004141"/>
    </source>
</evidence>
<feature type="transmembrane region" description="Helical" evidence="10">
    <location>
        <begin position="33"/>
        <end position="49"/>
    </location>
</feature>
<feature type="transmembrane region" description="Helical" evidence="10">
    <location>
        <begin position="234"/>
        <end position="253"/>
    </location>
</feature>
<evidence type="ECO:0000256" key="7">
    <source>
        <dbReference type="ARBA" id="ARBA00023098"/>
    </source>
</evidence>
<keyword evidence="8 10" id="KW-0472">Membrane</keyword>
<dbReference type="GO" id="GO:0019367">
    <property type="term" value="P:fatty acid elongation, saturated fatty acid"/>
    <property type="evidence" value="ECO:0007669"/>
    <property type="project" value="TreeGrafter"/>
</dbReference>
<dbReference type="OMA" id="LANACWW"/>
<dbReference type="GO" id="GO:0009922">
    <property type="term" value="F:fatty acid elongase activity"/>
    <property type="evidence" value="ECO:0007669"/>
    <property type="project" value="UniProtKB-EC"/>
</dbReference>
<dbReference type="Pfam" id="PF01151">
    <property type="entry name" value="ELO"/>
    <property type="match status" value="1"/>
</dbReference>
<dbReference type="GO" id="GO:0034626">
    <property type="term" value="P:fatty acid elongation, polyunsaturated fatty acid"/>
    <property type="evidence" value="ECO:0007669"/>
    <property type="project" value="TreeGrafter"/>
</dbReference>
<keyword evidence="3 10" id="KW-0808">Transferase</keyword>
<comment type="subcellular location">
    <subcellularLocation>
        <location evidence="1">Membrane</location>
        <topology evidence="1">Multi-pass membrane protein</topology>
    </subcellularLocation>
</comment>
<proteinExistence type="inferred from homology"/>
<organism evidence="12 13">
    <name type="scientific">Patiria miniata</name>
    <name type="common">Bat star</name>
    <name type="synonym">Asterina miniata</name>
    <dbReference type="NCBI Taxonomy" id="46514"/>
    <lineage>
        <taxon>Eukaryota</taxon>
        <taxon>Metazoa</taxon>
        <taxon>Echinodermata</taxon>
        <taxon>Eleutherozoa</taxon>
        <taxon>Asterozoa</taxon>
        <taxon>Asteroidea</taxon>
        <taxon>Valvatacea</taxon>
        <taxon>Valvatida</taxon>
        <taxon>Asterinidae</taxon>
        <taxon>Patiria</taxon>
    </lineage>
</organism>
<dbReference type="EnsemblMetazoa" id="XM_038212534.1">
    <property type="protein sequence ID" value="XP_038068462.1"/>
    <property type="gene ID" value="LOC119737863"/>
</dbReference>
<evidence type="ECO:0000313" key="12">
    <source>
        <dbReference type="EnsemblMetazoa" id="XP_038068544.1"/>
    </source>
</evidence>
<evidence type="ECO:0000256" key="10">
    <source>
        <dbReference type="RuleBase" id="RU361115"/>
    </source>
</evidence>
<dbReference type="GO" id="GO:0005789">
    <property type="term" value="C:endoplasmic reticulum membrane"/>
    <property type="evidence" value="ECO:0007669"/>
    <property type="project" value="TreeGrafter"/>
</dbReference>
<keyword evidence="6 10" id="KW-1133">Transmembrane helix</keyword>
<evidence type="ECO:0000256" key="9">
    <source>
        <dbReference type="ARBA" id="ARBA00023160"/>
    </source>
</evidence>
<feature type="region of interest" description="Disordered" evidence="11">
    <location>
        <begin position="259"/>
        <end position="291"/>
    </location>
</feature>
<keyword evidence="5 10" id="KW-0276">Fatty acid metabolism</keyword>
<evidence type="ECO:0000256" key="3">
    <source>
        <dbReference type="ARBA" id="ARBA00022679"/>
    </source>
</evidence>
<dbReference type="GO" id="GO:0042761">
    <property type="term" value="P:very long-chain fatty acid biosynthetic process"/>
    <property type="evidence" value="ECO:0007669"/>
    <property type="project" value="TreeGrafter"/>
</dbReference>
<dbReference type="AlphaFoldDB" id="A0A914AYE3"/>
<evidence type="ECO:0000256" key="6">
    <source>
        <dbReference type="ARBA" id="ARBA00022989"/>
    </source>
</evidence>
<dbReference type="RefSeq" id="XP_038068544.1">
    <property type="nucleotide sequence ID" value="XM_038212616.1"/>
</dbReference>
<dbReference type="EnsemblMetazoa" id="XM_038212616.1">
    <property type="protein sequence ID" value="XP_038068544.1"/>
    <property type="gene ID" value="LOC119737863"/>
</dbReference>
<feature type="transmembrane region" description="Helical" evidence="10">
    <location>
        <begin position="61"/>
        <end position="80"/>
    </location>
</feature>
<dbReference type="PROSITE" id="PS01188">
    <property type="entry name" value="ELO"/>
    <property type="match status" value="1"/>
</dbReference>
<name>A0A914AYE3_PATMI</name>
<evidence type="ECO:0000256" key="8">
    <source>
        <dbReference type="ARBA" id="ARBA00023136"/>
    </source>
</evidence>
<comment type="catalytic activity">
    <reaction evidence="10">
        <text>a very-long-chain acyl-CoA + malonyl-CoA + H(+) = a very-long-chain 3-oxoacyl-CoA + CO2 + CoA</text>
        <dbReference type="Rhea" id="RHEA:32727"/>
        <dbReference type="ChEBI" id="CHEBI:15378"/>
        <dbReference type="ChEBI" id="CHEBI:16526"/>
        <dbReference type="ChEBI" id="CHEBI:57287"/>
        <dbReference type="ChEBI" id="CHEBI:57384"/>
        <dbReference type="ChEBI" id="CHEBI:90725"/>
        <dbReference type="ChEBI" id="CHEBI:90736"/>
        <dbReference type="EC" id="2.3.1.199"/>
    </reaction>
</comment>
<comment type="similarity">
    <text evidence="10">Belongs to the ELO family.</text>
</comment>
<dbReference type="PANTHER" id="PTHR11157">
    <property type="entry name" value="FATTY ACID ACYL TRANSFERASE-RELATED"/>
    <property type="match status" value="1"/>
</dbReference>
<dbReference type="RefSeq" id="XP_038068462.1">
    <property type="nucleotide sequence ID" value="XM_038212534.1"/>
</dbReference>
<reference evidence="12" key="1">
    <citation type="submission" date="2022-11" db="UniProtKB">
        <authorList>
            <consortium name="EnsemblMetazoa"/>
        </authorList>
    </citation>
    <scope>IDENTIFICATION</scope>
</reference>
<evidence type="ECO:0000256" key="2">
    <source>
        <dbReference type="ARBA" id="ARBA00022516"/>
    </source>
</evidence>
<evidence type="ECO:0000256" key="11">
    <source>
        <dbReference type="SAM" id="MobiDB-lite"/>
    </source>
</evidence>
<feature type="compositionally biased region" description="Polar residues" evidence="11">
    <location>
        <begin position="267"/>
        <end position="277"/>
    </location>
</feature>
<feature type="transmembrane region" description="Helical" evidence="10">
    <location>
        <begin position="170"/>
        <end position="192"/>
    </location>
</feature>
<keyword evidence="4 10" id="KW-0812">Transmembrane</keyword>
<evidence type="ECO:0000313" key="13">
    <source>
        <dbReference type="Proteomes" id="UP000887568"/>
    </source>
</evidence>
<dbReference type="GeneID" id="119737863"/>